<evidence type="ECO:0000259" key="7">
    <source>
        <dbReference type="PROSITE" id="PS50059"/>
    </source>
</evidence>
<reference evidence="8 9" key="1">
    <citation type="submission" date="2018-04" db="EMBL/GenBank/DDBJ databases">
        <title>Genomic Encyclopedia of Archaeal and Bacterial Type Strains, Phase II (KMG-II): from individual species to whole genera.</title>
        <authorList>
            <person name="Goeker M."/>
        </authorList>
    </citation>
    <scope>NUCLEOTIDE SEQUENCE [LARGE SCALE GENOMIC DNA]</scope>
    <source>
        <strain evidence="8 9">DSM 5822</strain>
    </source>
</reference>
<evidence type="ECO:0000256" key="2">
    <source>
        <dbReference type="ARBA" id="ARBA00006577"/>
    </source>
</evidence>
<dbReference type="PANTHER" id="PTHR47861:SF4">
    <property type="entry name" value="FKBP-TYPE 16 KDA PEPTIDYL-PROLYL CIS-TRANS ISOMERASE"/>
    <property type="match status" value="1"/>
</dbReference>
<dbReference type="GO" id="GO:0003755">
    <property type="term" value="F:peptidyl-prolyl cis-trans isomerase activity"/>
    <property type="evidence" value="ECO:0007669"/>
    <property type="project" value="UniProtKB-UniRule"/>
</dbReference>
<dbReference type="EMBL" id="QAON01000002">
    <property type="protein sequence ID" value="PTQ90683.1"/>
    <property type="molecule type" value="Genomic_DNA"/>
</dbReference>
<gene>
    <name evidence="8" type="ORF">C8N29_10283</name>
</gene>
<keyword evidence="9" id="KW-1185">Reference proteome</keyword>
<evidence type="ECO:0000313" key="8">
    <source>
        <dbReference type="EMBL" id="PTQ90683.1"/>
    </source>
</evidence>
<evidence type="ECO:0000256" key="1">
    <source>
        <dbReference type="ARBA" id="ARBA00000971"/>
    </source>
</evidence>
<dbReference type="SUPFAM" id="SSF54534">
    <property type="entry name" value="FKBP-like"/>
    <property type="match status" value="1"/>
</dbReference>
<evidence type="ECO:0000256" key="4">
    <source>
        <dbReference type="ARBA" id="ARBA00023235"/>
    </source>
</evidence>
<evidence type="ECO:0000256" key="6">
    <source>
        <dbReference type="RuleBase" id="RU003915"/>
    </source>
</evidence>
<comment type="caution">
    <text evidence="8">The sequence shown here is derived from an EMBL/GenBank/DDBJ whole genome shotgun (WGS) entry which is preliminary data.</text>
</comment>
<dbReference type="PROSITE" id="PS50059">
    <property type="entry name" value="FKBP_PPIASE"/>
    <property type="match status" value="1"/>
</dbReference>
<dbReference type="RefSeq" id="WP_107864533.1">
    <property type="nucleotide sequence ID" value="NZ_QAON01000002.1"/>
</dbReference>
<dbReference type="EC" id="5.2.1.8" evidence="6"/>
<name>A0A2T5J2D1_9GAMM</name>
<dbReference type="Gene3D" id="3.10.50.40">
    <property type="match status" value="1"/>
</dbReference>
<dbReference type="Pfam" id="PF00254">
    <property type="entry name" value="FKBP_C"/>
    <property type="match status" value="1"/>
</dbReference>
<dbReference type="PANTHER" id="PTHR47861">
    <property type="entry name" value="FKBP-TYPE PEPTIDYL-PROLYL CIS-TRANS ISOMERASE SLYD"/>
    <property type="match status" value="1"/>
</dbReference>
<evidence type="ECO:0000256" key="3">
    <source>
        <dbReference type="ARBA" id="ARBA00023110"/>
    </source>
</evidence>
<feature type="domain" description="PPIase FKBP-type" evidence="7">
    <location>
        <begin position="11"/>
        <end position="76"/>
    </location>
</feature>
<keyword evidence="4 5" id="KW-0413">Isomerase</keyword>
<proteinExistence type="inferred from homology"/>
<dbReference type="Proteomes" id="UP000244223">
    <property type="component" value="Unassembled WGS sequence"/>
</dbReference>
<dbReference type="InterPro" id="IPR001179">
    <property type="entry name" value="PPIase_FKBP_dom"/>
</dbReference>
<dbReference type="InterPro" id="IPR046357">
    <property type="entry name" value="PPIase_dom_sf"/>
</dbReference>
<keyword evidence="3 5" id="KW-0697">Rotamase</keyword>
<dbReference type="AlphaFoldDB" id="A0A2T5J2D1"/>
<organism evidence="8 9">
    <name type="scientific">Agitococcus lubricus</name>
    <dbReference type="NCBI Taxonomy" id="1077255"/>
    <lineage>
        <taxon>Bacteria</taxon>
        <taxon>Pseudomonadati</taxon>
        <taxon>Pseudomonadota</taxon>
        <taxon>Gammaproteobacteria</taxon>
        <taxon>Moraxellales</taxon>
        <taxon>Moraxellaceae</taxon>
        <taxon>Agitococcus</taxon>
    </lineage>
</organism>
<evidence type="ECO:0000313" key="9">
    <source>
        <dbReference type="Proteomes" id="UP000244223"/>
    </source>
</evidence>
<sequence>MTEDIQRIGANKVVTLHFAVCLANGQLLDTTREREQPVSFTVGDGSLLDGFEKAIFGLKAGDKRSIFIEAKNGFGEWQEGNVQMFDKNLFADELTVGLVVSFADKSKAELAGVVKEITETSVIVDFNHPLASRDLLFEVDIISVRDISEQPFTLK</sequence>
<dbReference type="OrthoDB" id="9808891at2"/>
<comment type="similarity">
    <text evidence="2 6">Belongs to the FKBP-type PPIase family.</text>
</comment>
<protein>
    <recommendedName>
        <fullName evidence="6">Peptidyl-prolyl cis-trans isomerase</fullName>
        <ecNumber evidence="6">5.2.1.8</ecNumber>
    </recommendedName>
</protein>
<comment type="catalytic activity">
    <reaction evidence="1 5 6">
        <text>[protein]-peptidylproline (omega=180) = [protein]-peptidylproline (omega=0)</text>
        <dbReference type="Rhea" id="RHEA:16237"/>
        <dbReference type="Rhea" id="RHEA-COMP:10747"/>
        <dbReference type="Rhea" id="RHEA-COMP:10748"/>
        <dbReference type="ChEBI" id="CHEBI:83833"/>
        <dbReference type="ChEBI" id="CHEBI:83834"/>
        <dbReference type="EC" id="5.2.1.8"/>
    </reaction>
</comment>
<accession>A0A2T5J2D1</accession>
<evidence type="ECO:0000256" key="5">
    <source>
        <dbReference type="PROSITE-ProRule" id="PRU00277"/>
    </source>
</evidence>